<feature type="domain" description="BHLH" evidence="7">
    <location>
        <begin position="34"/>
        <end position="83"/>
    </location>
</feature>
<keyword evidence="3" id="KW-0238">DNA-binding</keyword>
<dbReference type="GO" id="GO:0005634">
    <property type="term" value="C:nucleus"/>
    <property type="evidence" value="ECO:0007669"/>
    <property type="project" value="UniProtKB-SubCell"/>
</dbReference>
<feature type="compositionally biased region" description="Basic residues" evidence="6">
    <location>
        <begin position="16"/>
        <end position="28"/>
    </location>
</feature>
<dbReference type="InterPro" id="IPR036638">
    <property type="entry name" value="HLH_DNA-bd_sf"/>
</dbReference>
<evidence type="ECO:0000256" key="3">
    <source>
        <dbReference type="ARBA" id="ARBA00023125"/>
    </source>
</evidence>
<gene>
    <name evidence="8" type="ORF">AYBTSS11_LOCUS800</name>
</gene>
<dbReference type="CDD" id="cd11454">
    <property type="entry name" value="bHLH_AtIND_like"/>
    <property type="match status" value="1"/>
</dbReference>
<evidence type="ECO:0000313" key="9">
    <source>
        <dbReference type="Proteomes" id="UP001189624"/>
    </source>
</evidence>
<name>A0AA86RLT6_9FABA</name>
<reference evidence="8" key="1">
    <citation type="submission" date="2023-10" db="EMBL/GenBank/DDBJ databases">
        <authorList>
            <person name="Domelevo Entfellner J.-B."/>
        </authorList>
    </citation>
    <scope>NUCLEOTIDE SEQUENCE</scope>
</reference>
<dbReference type="SUPFAM" id="SSF47459">
    <property type="entry name" value="HLH, helix-loop-helix DNA-binding domain"/>
    <property type="match status" value="1"/>
</dbReference>
<sequence length="165" mass="18684">MECINPTSCEGSSSKNKNKEKKGVKKGIKGGVKLSTDPQSVAARERRHRISDRFKILQSMVPGGSKMDTVSMLEGAIHYVKFLKTQIWLHQTLINFVDIDHDEAPVYLPQEHNFPHEHSISLQQNPSSVSVHSQQSLPQPPLAQYYFQGEEDCNTFDATMKYWPA</sequence>
<keyword evidence="4" id="KW-0804">Transcription</keyword>
<dbReference type="Pfam" id="PF00010">
    <property type="entry name" value="HLH"/>
    <property type="match status" value="1"/>
</dbReference>
<dbReference type="GO" id="GO:0046983">
    <property type="term" value="F:protein dimerization activity"/>
    <property type="evidence" value="ECO:0007669"/>
    <property type="project" value="InterPro"/>
</dbReference>
<dbReference type="GO" id="GO:0003700">
    <property type="term" value="F:DNA-binding transcription factor activity"/>
    <property type="evidence" value="ECO:0007669"/>
    <property type="project" value="InterPro"/>
</dbReference>
<dbReference type="PANTHER" id="PTHR45914">
    <property type="entry name" value="TRANSCRIPTION FACTOR HEC3-RELATED"/>
    <property type="match status" value="1"/>
</dbReference>
<keyword evidence="9" id="KW-1185">Reference proteome</keyword>
<evidence type="ECO:0000256" key="4">
    <source>
        <dbReference type="ARBA" id="ARBA00023163"/>
    </source>
</evidence>
<dbReference type="PROSITE" id="PS50888">
    <property type="entry name" value="BHLH"/>
    <property type="match status" value="1"/>
</dbReference>
<proteinExistence type="predicted"/>
<evidence type="ECO:0000256" key="6">
    <source>
        <dbReference type="SAM" id="MobiDB-lite"/>
    </source>
</evidence>
<dbReference type="Gene3D" id="4.10.280.10">
    <property type="entry name" value="Helix-loop-helix DNA-binding domain"/>
    <property type="match status" value="1"/>
</dbReference>
<evidence type="ECO:0000256" key="1">
    <source>
        <dbReference type="ARBA" id="ARBA00004123"/>
    </source>
</evidence>
<dbReference type="InterPro" id="IPR045843">
    <property type="entry name" value="IND-like"/>
</dbReference>
<dbReference type="GO" id="GO:0003677">
    <property type="term" value="F:DNA binding"/>
    <property type="evidence" value="ECO:0007669"/>
    <property type="project" value="UniProtKB-KW"/>
</dbReference>
<accession>A0AA86RLT6</accession>
<evidence type="ECO:0000256" key="2">
    <source>
        <dbReference type="ARBA" id="ARBA00023015"/>
    </source>
</evidence>
<dbReference type="FunFam" id="4.10.280.10:FF:000089">
    <property type="entry name" value="Transcription factor LAX PANICLE"/>
    <property type="match status" value="1"/>
</dbReference>
<feature type="region of interest" description="Disordered" evidence="6">
    <location>
        <begin position="1"/>
        <end position="38"/>
    </location>
</feature>
<dbReference type="EMBL" id="OY731398">
    <property type="protein sequence ID" value="CAJ1807251.1"/>
    <property type="molecule type" value="Genomic_DNA"/>
</dbReference>
<organism evidence="8 9">
    <name type="scientific">Sphenostylis stenocarpa</name>
    <dbReference type="NCBI Taxonomy" id="92480"/>
    <lineage>
        <taxon>Eukaryota</taxon>
        <taxon>Viridiplantae</taxon>
        <taxon>Streptophyta</taxon>
        <taxon>Embryophyta</taxon>
        <taxon>Tracheophyta</taxon>
        <taxon>Spermatophyta</taxon>
        <taxon>Magnoliopsida</taxon>
        <taxon>eudicotyledons</taxon>
        <taxon>Gunneridae</taxon>
        <taxon>Pentapetalae</taxon>
        <taxon>rosids</taxon>
        <taxon>fabids</taxon>
        <taxon>Fabales</taxon>
        <taxon>Fabaceae</taxon>
        <taxon>Papilionoideae</taxon>
        <taxon>50 kb inversion clade</taxon>
        <taxon>NPAAA clade</taxon>
        <taxon>indigoferoid/millettioid clade</taxon>
        <taxon>Phaseoleae</taxon>
        <taxon>Sphenostylis</taxon>
    </lineage>
</organism>
<keyword evidence="2" id="KW-0805">Transcription regulation</keyword>
<dbReference type="InterPro" id="IPR011598">
    <property type="entry name" value="bHLH_dom"/>
</dbReference>
<dbReference type="AlphaFoldDB" id="A0AA86RLT6"/>
<evidence type="ECO:0000313" key="8">
    <source>
        <dbReference type="EMBL" id="CAJ1807251.1"/>
    </source>
</evidence>
<evidence type="ECO:0000256" key="5">
    <source>
        <dbReference type="ARBA" id="ARBA00023242"/>
    </source>
</evidence>
<protein>
    <recommendedName>
        <fullName evidence="7">BHLH domain-containing protein</fullName>
    </recommendedName>
</protein>
<evidence type="ECO:0000259" key="7">
    <source>
        <dbReference type="PROSITE" id="PS50888"/>
    </source>
</evidence>
<comment type="subcellular location">
    <subcellularLocation>
        <location evidence="1">Nucleus</location>
    </subcellularLocation>
</comment>
<dbReference type="Proteomes" id="UP001189624">
    <property type="component" value="Chromosome 1"/>
</dbReference>
<dbReference type="SMART" id="SM00353">
    <property type="entry name" value="HLH"/>
    <property type="match status" value="1"/>
</dbReference>
<dbReference type="Gramene" id="rna-AYBTSS11_LOCUS800">
    <property type="protein sequence ID" value="CAJ1807251.1"/>
    <property type="gene ID" value="gene-AYBTSS11_LOCUS800"/>
</dbReference>
<keyword evidence="5" id="KW-0539">Nucleus</keyword>
<dbReference type="PANTHER" id="PTHR45914:SF2">
    <property type="entry name" value="TRANSCRIPTION FACTOR BHLH140-LIKE PROTEIN"/>
    <property type="match status" value="1"/>
</dbReference>